<evidence type="ECO:0000313" key="6">
    <source>
        <dbReference type="Proteomes" id="UP000630805"/>
    </source>
</evidence>
<dbReference type="Gene3D" id="3.40.50.1820">
    <property type="entry name" value="alpha/beta hydrolase"/>
    <property type="match status" value="1"/>
</dbReference>
<name>A0ABX2PWT7_9RHOB</name>
<evidence type="ECO:0000256" key="1">
    <source>
        <dbReference type="ARBA" id="ARBA00010088"/>
    </source>
</evidence>
<dbReference type="InterPro" id="IPR029058">
    <property type="entry name" value="AB_hydrolase_fold"/>
</dbReference>
<dbReference type="PANTHER" id="PTHR43194">
    <property type="entry name" value="HYDROLASE ALPHA/BETA FOLD FAMILY"/>
    <property type="match status" value="1"/>
</dbReference>
<dbReference type="InterPro" id="IPR050228">
    <property type="entry name" value="Carboxylesterase_BioH"/>
</dbReference>
<dbReference type="GO" id="GO:0016787">
    <property type="term" value="F:hydrolase activity"/>
    <property type="evidence" value="ECO:0007669"/>
    <property type="project" value="UniProtKB-KW"/>
</dbReference>
<evidence type="ECO:0000259" key="4">
    <source>
        <dbReference type="Pfam" id="PF12697"/>
    </source>
</evidence>
<dbReference type="PANTHER" id="PTHR43194:SF2">
    <property type="entry name" value="PEROXISOMAL MEMBRANE PROTEIN LPX1"/>
    <property type="match status" value="1"/>
</dbReference>
<keyword evidence="3" id="KW-0732">Signal</keyword>
<feature type="chain" id="PRO_5045422160" evidence="3">
    <location>
        <begin position="27"/>
        <end position="367"/>
    </location>
</feature>
<dbReference type="Pfam" id="PF12697">
    <property type="entry name" value="Abhydrolase_6"/>
    <property type="match status" value="1"/>
</dbReference>
<dbReference type="SUPFAM" id="SSF53474">
    <property type="entry name" value="alpha/beta-Hydrolases"/>
    <property type="match status" value="1"/>
</dbReference>
<feature type="signal peptide" evidence="3">
    <location>
        <begin position="1"/>
        <end position="26"/>
    </location>
</feature>
<comment type="caution">
    <text evidence="5">The sequence shown here is derived from an EMBL/GenBank/DDBJ whole genome shotgun (WGS) entry which is preliminary data.</text>
</comment>
<dbReference type="InterPro" id="IPR002410">
    <property type="entry name" value="Peptidase_S33"/>
</dbReference>
<keyword evidence="6" id="KW-1185">Reference proteome</keyword>
<comment type="similarity">
    <text evidence="1">Belongs to the peptidase S33 family.</text>
</comment>
<dbReference type="RefSeq" id="WP_176867742.1">
    <property type="nucleotide sequence ID" value="NZ_JABXWT010000047.1"/>
</dbReference>
<dbReference type="PRINTS" id="PR00793">
    <property type="entry name" value="PROAMNOPTASE"/>
</dbReference>
<evidence type="ECO:0000313" key="5">
    <source>
        <dbReference type="EMBL" id="NVO58677.1"/>
    </source>
</evidence>
<evidence type="ECO:0000256" key="3">
    <source>
        <dbReference type="SAM" id="SignalP"/>
    </source>
</evidence>
<proteinExistence type="inferred from homology"/>
<protein>
    <submittedName>
        <fullName evidence="5">Alpha/beta hydrolase</fullName>
    </submittedName>
</protein>
<keyword evidence="2 5" id="KW-0378">Hydrolase</keyword>
<sequence>MYSFKLQRRLLLLTFCAANFAGSSFAQDRQEIAVTRSGEDVAAIECFGSFVSQEIVVLGGIEQTILIRTCDLSQPVLLFLHGGPGGAVMPWVDLFHTPLLEENFVVVHWDQRGAGSSFNDDLTIEDITPSKLVADTLQLTNLLRDRYRQEKIFLSGHSWGSALGFMTIAEDSSPYHAFIPTSERVAWVRSMNMGFEWALDQAEVRGDAETQRKLKAIEPFDALDEADLTVQREVLAEYGAGDFNTEGLWDRYLFYVLEGRSPYYTDAQVKNYRRGLDLSSTAIEQPEIVGAYDLFTSHPVLDLPIHFITGAEDQNTPADLAREYYEHLKAPAKSFTPIDGAAHMVMYDQPNAWAEALVQIRNQTPTN</sequence>
<dbReference type="Proteomes" id="UP000630805">
    <property type="component" value="Unassembled WGS sequence"/>
</dbReference>
<accession>A0ABX2PWT7</accession>
<feature type="domain" description="AB hydrolase-1" evidence="4">
    <location>
        <begin position="77"/>
        <end position="356"/>
    </location>
</feature>
<evidence type="ECO:0000256" key="2">
    <source>
        <dbReference type="ARBA" id="ARBA00022801"/>
    </source>
</evidence>
<reference evidence="5 6" key="1">
    <citation type="submission" date="2020-06" db="EMBL/GenBank/DDBJ databases">
        <authorList>
            <person name="Cao W.R."/>
        </authorList>
    </citation>
    <scope>NUCLEOTIDE SEQUENCE [LARGE SCALE GENOMIC DNA]</scope>
    <source>
        <strain evidence="5 6">B1Z28</strain>
    </source>
</reference>
<organism evidence="5 6">
    <name type="scientific">Ruegeria haliotis</name>
    <dbReference type="NCBI Taxonomy" id="2747601"/>
    <lineage>
        <taxon>Bacteria</taxon>
        <taxon>Pseudomonadati</taxon>
        <taxon>Pseudomonadota</taxon>
        <taxon>Alphaproteobacteria</taxon>
        <taxon>Rhodobacterales</taxon>
        <taxon>Roseobacteraceae</taxon>
        <taxon>Ruegeria</taxon>
    </lineage>
</organism>
<dbReference type="InterPro" id="IPR000073">
    <property type="entry name" value="AB_hydrolase_1"/>
</dbReference>
<gene>
    <name evidence="5" type="ORF">HW561_23175</name>
</gene>
<dbReference type="EMBL" id="JABXWT010000047">
    <property type="protein sequence ID" value="NVO58677.1"/>
    <property type="molecule type" value="Genomic_DNA"/>
</dbReference>